<reference evidence="2 3" key="1">
    <citation type="journal article" date="2020" name="Mol. Biol. Evol.">
        <title>Distinct Expression and Methylation Patterns for Genes with Different Fates following a Single Whole-Genome Duplication in Flowering Plants.</title>
        <authorList>
            <person name="Shi T."/>
            <person name="Rahmani R.S."/>
            <person name="Gugger P.F."/>
            <person name="Wang M."/>
            <person name="Li H."/>
            <person name="Zhang Y."/>
            <person name="Li Z."/>
            <person name="Wang Q."/>
            <person name="Van de Peer Y."/>
            <person name="Marchal K."/>
            <person name="Chen J."/>
        </authorList>
    </citation>
    <scope>NUCLEOTIDE SEQUENCE [LARGE SCALE GENOMIC DNA]</scope>
    <source>
        <tissue evidence="2">Leaf</tissue>
    </source>
</reference>
<sequence>MDRQPLQSGELLWDLASKLIPARNRRENVSEAAGSGEIPASLSGEIENTRDFIDS</sequence>
<proteinExistence type="predicted"/>
<organism evidence="2 3">
    <name type="scientific">Nelumbo nucifera</name>
    <name type="common">Sacred lotus</name>
    <dbReference type="NCBI Taxonomy" id="4432"/>
    <lineage>
        <taxon>Eukaryota</taxon>
        <taxon>Viridiplantae</taxon>
        <taxon>Streptophyta</taxon>
        <taxon>Embryophyta</taxon>
        <taxon>Tracheophyta</taxon>
        <taxon>Spermatophyta</taxon>
        <taxon>Magnoliopsida</taxon>
        <taxon>Proteales</taxon>
        <taxon>Nelumbonaceae</taxon>
        <taxon>Nelumbo</taxon>
    </lineage>
</organism>
<accession>A0A822ZSY9</accession>
<evidence type="ECO:0000256" key="1">
    <source>
        <dbReference type="SAM" id="MobiDB-lite"/>
    </source>
</evidence>
<evidence type="ECO:0000313" key="3">
    <source>
        <dbReference type="Proteomes" id="UP000607653"/>
    </source>
</evidence>
<dbReference type="EMBL" id="DUZY01000008">
    <property type="protein sequence ID" value="DAD48033.1"/>
    <property type="molecule type" value="Genomic_DNA"/>
</dbReference>
<feature type="region of interest" description="Disordered" evidence="1">
    <location>
        <begin position="24"/>
        <end position="55"/>
    </location>
</feature>
<gene>
    <name evidence="2" type="ORF">HUJ06_017970</name>
</gene>
<keyword evidence="3" id="KW-1185">Reference proteome</keyword>
<comment type="caution">
    <text evidence="2">The sequence shown here is derived from an EMBL/GenBank/DDBJ whole genome shotgun (WGS) entry which is preliminary data.</text>
</comment>
<dbReference type="AlphaFoldDB" id="A0A822ZSY9"/>
<protein>
    <submittedName>
        <fullName evidence="2">Uncharacterized protein</fullName>
    </submittedName>
</protein>
<name>A0A822ZSY9_NELNU</name>
<evidence type="ECO:0000313" key="2">
    <source>
        <dbReference type="EMBL" id="DAD48033.1"/>
    </source>
</evidence>
<dbReference type="Proteomes" id="UP000607653">
    <property type="component" value="Unassembled WGS sequence"/>
</dbReference>